<evidence type="ECO:0000313" key="1">
    <source>
        <dbReference type="EMBL" id="KAI4331577.1"/>
    </source>
</evidence>
<sequence>MVGVASIATPRERLAALIDSAKISLDIQSKLDHLRHLKEDLLQDDPVLLAEFLPLLLDLLSDHFSPVRRFIVRMIGEIGIKQLEFLPEMVPVLISLLKDESPQVARQVIACGIDLFRHTFVRFAMQGLYSSELDESLESSWAWMLKFKDKIFSIAFQPENDGIKLPALKFVKAIVLLYSPDPNRSSELPPDQCLEGDLAGFNVSWLRSGHPVLNVGDLSIEAGKSLGLMLDQLRFPRVKSLSNLAITVLISSISAIAKERPAFYGRVLPVLLGLDPTSSVMKGAPVSGACHALRNAFLSCIDSTYPGAAPWRDRLLRAVREMKSGLLMEKTVDEDSRFNGCAEVKEESSVSNEEKPLPNVVDFSQCNKGMKRPEAYPSEDDLPKKRIRPSPSISEESSNELNRKGSVSQDENASSGPSSLKSEGDSGAVQQLVAMFGALVAQGEKAAESLEILISSISADLLAEVVMANMYHLPPECPKADEGEEVSQNTFSLSTAFPEIAGMLEVQPVHEKENLASDSCLWPTALPTSDTSIGTKEGHINVAVNTQGNDNLDYEIPGLSSSGHGSRHLETLAVSSSLAPTSTEEIKTEPDISVAEDLDTGGTKELDISIEVQDTSTTEEHNTITSLEQDITVAEERGPNMAEIPLIELVPSFSLDKSLEHNPKAMSGDGISQVLSSVNFAGSPSQFILPKMSAPVLDLADGHKDRLQTSAFARIIEARKQVVLSGGSEVHSSLLCLLGIEFPSELEPWRLLQQHILSDYINHEGHELTSRLLYRLFGEAEVERDFFSSTTATSAYETLLYNVAEAIKDAFLPSDKSLGKLLGEAPYLPQQVFKLLEALCCPVTLDKPEESQIGDRVTQGLSAVWGLILLRPPLRDSCLNIALQSAVHGSEEVRMKAIRLVANKLYPLAFLTQKIEDFAKDMLFSVANDSTPDDMMQEVSSAESLKNPLLEKPSDERTTVEAITEENSSDANQSSAAENMSISEVQRRMSLFFALCTKRHSLFHQVFITYNKTSKLVKQAIQRHVPILVRTMGPSSDLLDIMSDAPEGSNDLLLQVIQTLTDGAIPSSKFIHTVRKLYNAKIKDIEILMPVIPFIPKNEVLMLFPHLVNLSPDKFQSVLLRLVSDTNHPAVLSPSEALIAIHGIDPDKDGVPLKKITDACNICFEQRQVFTQQVLAKVLNQLVEQIPLPLLFMRTVLQAIGAFPALVDFILEILSRLVTKQIWKYPKLWVGFLKCASLTKPQSFTVLLQLPPTQLENALNKTPALREPLAAHAGRSEIRSTLPRSILAVLGLTTDSQTASQAQTSQAPTGDTTTTVSEGEGASTEKEASNAS</sequence>
<organism evidence="1 2">
    <name type="scientific">Melastoma candidum</name>
    <dbReference type="NCBI Taxonomy" id="119954"/>
    <lineage>
        <taxon>Eukaryota</taxon>
        <taxon>Viridiplantae</taxon>
        <taxon>Streptophyta</taxon>
        <taxon>Embryophyta</taxon>
        <taxon>Tracheophyta</taxon>
        <taxon>Spermatophyta</taxon>
        <taxon>Magnoliopsida</taxon>
        <taxon>eudicotyledons</taxon>
        <taxon>Gunneridae</taxon>
        <taxon>Pentapetalae</taxon>
        <taxon>rosids</taxon>
        <taxon>malvids</taxon>
        <taxon>Myrtales</taxon>
        <taxon>Melastomataceae</taxon>
        <taxon>Melastomatoideae</taxon>
        <taxon>Melastomateae</taxon>
        <taxon>Melastoma</taxon>
    </lineage>
</organism>
<dbReference type="Proteomes" id="UP001057402">
    <property type="component" value="Chromosome 8"/>
</dbReference>
<dbReference type="EMBL" id="CM042887">
    <property type="protein sequence ID" value="KAI4331577.1"/>
    <property type="molecule type" value="Genomic_DNA"/>
</dbReference>
<evidence type="ECO:0000313" key="2">
    <source>
        <dbReference type="Proteomes" id="UP001057402"/>
    </source>
</evidence>
<comment type="caution">
    <text evidence="1">The sequence shown here is derived from an EMBL/GenBank/DDBJ whole genome shotgun (WGS) entry which is preliminary data.</text>
</comment>
<reference evidence="2" key="1">
    <citation type="journal article" date="2023" name="Front. Plant Sci.">
        <title>Chromosomal-level genome assembly of Melastoma candidum provides insights into trichome evolution.</title>
        <authorList>
            <person name="Zhong Y."/>
            <person name="Wu W."/>
            <person name="Sun C."/>
            <person name="Zou P."/>
            <person name="Liu Y."/>
            <person name="Dai S."/>
            <person name="Zhou R."/>
        </authorList>
    </citation>
    <scope>NUCLEOTIDE SEQUENCE [LARGE SCALE GENOMIC DNA]</scope>
</reference>
<accession>A0ACB9N6P7</accession>
<keyword evidence="2" id="KW-1185">Reference proteome</keyword>
<proteinExistence type="predicted"/>
<protein>
    <submittedName>
        <fullName evidence="1">Uncharacterized protein</fullName>
    </submittedName>
</protein>
<gene>
    <name evidence="1" type="ORF">MLD38_029754</name>
</gene>
<name>A0ACB9N6P7_9MYRT</name>